<reference evidence="3" key="1">
    <citation type="submission" date="2016-12" db="EMBL/GenBank/DDBJ databases">
        <authorList>
            <person name="Varghese N."/>
            <person name="Submissions S."/>
        </authorList>
    </citation>
    <scope>NUCLEOTIDE SEQUENCE [LARGE SCALE GENOMIC DNA]</scope>
    <source>
        <strain evidence="3">DSM 18830</strain>
    </source>
</reference>
<gene>
    <name evidence="2" type="ORF">SAMN05443547_1717</name>
</gene>
<protein>
    <submittedName>
        <fullName evidence="2">Uncharacterized protein</fullName>
    </submittedName>
</protein>
<evidence type="ECO:0000256" key="1">
    <source>
        <dbReference type="SAM" id="SignalP"/>
    </source>
</evidence>
<feature type="signal peptide" evidence="1">
    <location>
        <begin position="1"/>
        <end position="18"/>
    </location>
</feature>
<name>A0A1M7ZX33_9FLAO</name>
<evidence type="ECO:0000313" key="2">
    <source>
        <dbReference type="EMBL" id="SHO73360.1"/>
    </source>
</evidence>
<keyword evidence="1" id="KW-0732">Signal</keyword>
<accession>A0A1M7ZX33</accession>
<sequence length="233" mass="26989">MKKLVLLIVLLVNCLSFAQESYKYAIIPKKFNFFKEENKYDLNVITKSFFENQGFEVYFNSDILPDELSENRCASIYVDAFEESSLFLTKVYFEVKDCSNNVLIKSELGTSREKDYKKAFNEAFGKALNSIKSKLDFKKSDSNKDLILKSGKEVVSKSKELPYRLFAITTSTGYKLVNEKPETVFLLYKTSDNFVFLAIKGEIKGVFIKKNDQWLFEHYEGENLISEVVDVKF</sequence>
<keyword evidence="3" id="KW-1185">Reference proteome</keyword>
<dbReference type="Proteomes" id="UP000184611">
    <property type="component" value="Unassembled WGS sequence"/>
</dbReference>
<feature type="chain" id="PRO_5013360141" evidence="1">
    <location>
        <begin position="19"/>
        <end position="233"/>
    </location>
</feature>
<dbReference type="RefSeq" id="WP_073583349.1">
    <property type="nucleotide sequence ID" value="NZ_CBCSEA010000012.1"/>
</dbReference>
<organism evidence="2 3">
    <name type="scientific">Flavobacterium cucumis</name>
    <dbReference type="NCBI Taxonomy" id="416016"/>
    <lineage>
        <taxon>Bacteria</taxon>
        <taxon>Pseudomonadati</taxon>
        <taxon>Bacteroidota</taxon>
        <taxon>Flavobacteriia</taxon>
        <taxon>Flavobacteriales</taxon>
        <taxon>Flavobacteriaceae</taxon>
        <taxon>Flavobacterium</taxon>
    </lineage>
</organism>
<dbReference type="STRING" id="416016.SAMN05443547_1717"/>
<dbReference type="OrthoDB" id="1274006at2"/>
<dbReference type="EMBL" id="FRYK01000002">
    <property type="protein sequence ID" value="SHO73360.1"/>
    <property type="molecule type" value="Genomic_DNA"/>
</dbReference>
<proteinExistence type="predicted"/>
<dbReference type="AlphaFoldDB" id="A0A1M7ZX33"/>
<evidence type="ECO:0000313" key="3">
    <source>
        <dbReference type="Proteomes" id="UP000184611"/>
    </source>
</evidence>